<evidence type="ECO:0000256" key="11">
    <source>
        <dbReference type="ARBA" id="ARBA00049524"/>
    </source>
</evidence>
<sequence length="318" mass="36560">MYNPKLKRRRSHAEADRAELQDRRKLFKFDSTVSTVSTLANNRSMSPAKLLGPHQPPKLHSPPTTGGHKASLRPHELQTPQSPHKPASFSSERTLPVLGIRDDTPLEHRTLLIECLYASEDVDLAFHPALHFQLLRSTHMKNDELAVCFDLISKTSQQDYKASSRGWHPTCKMEEMQDKEMMYLVVRQTEGYMGFEKVDVQKSGAQYIGAILGFLSFKLESEDEELHKMRPVLYIYEVHLDDRLRRRGLGGRIMKWAEDQARLAKISKAMLTVFTANEGARRMYEREGYGKDESSPEDRVTRRKVIKADYIIMSKEIA</sequence>
<feature type="compositionally biased region" description="Polar residues" evidence="12">
    <location>
        <begin position="78"/>
        <end position="90"/>
    </location>
</feature>
<protein>
    <recommendedName>
        <fullName evidence="5">N-alpha-acetyltransferase 40</fullName>
        <ecNumber evidence="4">2.3.1.257</ecNumber>
    </recommendedName>
</protein>
<dbReference type="PROSITE" id="PS51186">
    <property type="entry name" value="GNAT"/>
    <property type="match status" value="1"/>
</dbReference>
<dbReference type="Proteomes" id="UP000076837">
    <property type="component" value="Unassembled WGS sequence"/>
</dbReference>
<dbReference type="Pfam" id="PF00583">
    <property type="entry name" value="Acetyltransf_1"/>
    <property type="match status" value="1"/>
</dbReference>
<keyword evidence="8" id="KW-0539">Nucleus</keyword>
<dbReference type="SUPFAM" id="SSF55729">
    <property type="entry name" value="Acyl-CoA N-acyltransferases (Nat)"/>
    <property type="match status" value="1"/>
</dbReference>
<feature type="region of interest" description="Disordered" evidence="12">
    <location>
        <begin position="1"/>
        <end position="21"/>
    </location>
</feature>
<keyword evidence="9" id="KW-0012">Acyltransferase</keyword>
<accession>A0A163BAD9</accession>
<reference evidence="13 14" key="1">
    <citation type="journal article" date="2016" name="Sci. Rep.">
        <title>Draft genome sequencing and secretome analysis of fungal phytopathogen Ascochyta rabiei provides insight into the necrotrophic effector repertoire.</title>
        <authorList>
            <person name="Verma S."/>
            <person name="Gazara R.K."/>
            <person name="Nizam S."/>
            <person name="Parween S."/>
            <person name="Chattopadhyay D."/>
            <person name="Verma P.K."/>
        </authorList>
    </citation>
    <scope>NUCLEOTIDE SEQUENCE [LARGE SCALE GENOMIC DNA]</scope>
    <source>
        <strain evidence="13 14">ArDII</strain>
    </source>
</reference>
<comment type="catalytic activity">
    <reaction evidence="11">
        <text>N-terminal L-seryl-[histone H4] + acetyl-CoA = N-terminal N(alpha)-acetyl-L-seryl-[histone H4] + CoA + H(+)</text>
        <dbReference type="Rhea" id="RHEA:50596"/>
        <dbReference type="Rhea" id="RHEA-COMP:12740"/>
        <dbReference type="Rhea" id="RHEA-COMP:12743"/>
        <dbReference type="ChEBI" id="CHEBI:15378"/>
        <dbReference type="ChEBI" id="CHEBI:57287"/>
        <dbReference type="ChEBI" id="CHEBI:57288"/>
        <dbReference type="ChEBI" id="CHEBI:64738"/>
        <dbReference type="ChEBI" id="CHEBI:83690"/>
        <dbReference type="EC" id="2.3.1.257"/>
    </reaction>
</comment>
<dbReference type="Gene3D" id="3.40.630.30">
    <property type="match status" value="1"/>
</dbReference>
<comment type="similarity">
    <text evidence="3">Belongs to the acetyltransferase family. NAA40 subfamily.</text>
</comment>
<evidence type="ECO:0000256" key="5">
    <source>
        <dbReference type="ARBA" id="ARBA00015043"/>
    </source>
</evidence>
<comment type="caution">
    <text evidence="13">The sequence shown here is derived from an EMBL/GenBank/DDBJ whole genome shotgun (WGS) entry which is preliminary data.</text>
</comment>
<dbReference type="EMBL" id="JYNV01000242">
    <property type="protein sequence ID" value="KZM21655.1"/>
    <property type="molecule type" value="Genomic_DNA"/>
</dbReference>
<evidence type="ECO:0000256" key="4">
    <source>
        <dbReference type="ARBA" id="ARBA00012950"/>
    </source>
</evidence>
<evidence type="ECO:0000256" key="12">
    <source>
        <dbReference type="SAM" id="MobiDB-lite"/>
    </source>
</evidence>
<feature type="compositionally biased region" description="Basic and acidic residues" evidence="12">
    <location>
        <begin position="12"/>
        <end position="21"/>
    </location>
</feature>
<evidence type="ECO:0000256" key="8">
    <source>
        <dbReference type="ARBA" id="ARBA00023242"/>
    </source>
</evidence>
<dbReference type="GO" id="GO:0010485">
    <property type="term" value="F:histone H4 acetyltransferase activity"/>
    <property type="evidence" value="ECO:0007669"/>
    <property type="project" value="InterPro"/>
</dbReference>
<dbReference type="PANTHER" id="PTHR20531:SF1">
    <property type="entry name" value="N-ALPHA-ACETYLTRANSFERASE 40"/>
    <property type="match status" value="1"/>
</dbReference>
<comment type="subcellular location">
    <subcellularLocation>
        <location evidence="2">Cytoplasm</location>
    </subcellularLocation>
    <subcellularLocation>
        <location evidence="1">Nucleus</location>
    </subcellularLocation>
</comment>
<comment type="catalytic activity">
    <reaction evidence="10">
        <text>N-terminal L-seryl-[histone H2A] + acetyl-CoA = N-terminal N(alpha)-acetyl-L-seryl-[histone H2A] + CoA + H(+)</text>
        <dbReference type="Rhea" id="RHEA:50600"/>
        <dbReference type="Rhea" id="RHEA-COMP:12742"/>
        <dbReference type="Rhea" id="RHEA-COMP:12744"/>
        <dbReference type="ChEBI" id="CHEBI:15378"/>
        <dbReference type="ChEBI" id="CHEBI:57287"/>
        <dbReference type="ChEBI" id="CHEBI:57288"/>
        <dbReference type="ChEBI" id="CHEBI:64738"/>
        <dbReference type="ChEBI" id="CHEBI:83690"/>
        <dbReference type="EC" id="2.3.1.257"/>
    </reaction>
</comment>
<evidence type="ECO:0000256" key="2">
    <source>
        <dbReference type="ARBA" id="ARBA00004496"/>
    </source>
</evidence>
<feature type="compositionally biased region" description="Basic residues" evidence="12">
    <location>
        <begin position="1"/>
        <end position="11"/>
    </location>
</feature>
<gene>
    <name evidence="13" type="ORF">ST47_g7252</name>
</gene>
<keyword evidence="7 13" id="KW-0808">Transferase</keyword>
<dbReference type="PANTHER" id="PTHR20531">
    <property type="entry name" value="N-ALPHA-ACETYLTRANSFERASE 40"/>
    <property type="match status" value="1"/>
</dbReference>
<evidence type="ECO:0000256" key="3">
    <source>
        <dbReference type="ARBA" id="ARBA00008870"/>
    </source>
</evidence>
<dbReference type="GO" id="GO:0005634">
    <property type="term" value="C:nucleus"/>
    <property type="evidence" value="ECO:0007669"/>
    <property type="project" value="UniProtKB-SubCell"/>
</dbReference>
<proteinExistence type="inferred from homology"/>
<dbReference type="AlphaFoldDB" id="A0A163BAD9"/>
<feature type="region of interest" description="Disordered" evidence="12">
    <location>
        <begin position="38"/>
        <end position="90"/>
    </location>
</feature>
<dbReference type="GO" id="GO:0005737">
    <property type="term" value="C:cytoplasm"/>
    <property type="evidence" value="ECO:0007669"/>
    <property type="project" value="UniProtKB-SubCell"/>
</dbReference>
<dbReference type="InterPro" id="IPR016181">
    <property type="entry name" value="Acyl_CoA_acyltransferase"/>
</dbReference>
<dbReference type="GO" id="GO:0043998">
    <property type="term" value="F:histone H2A acetyltransferase activity"/>
    <property type="evidence" value="ECO:0007669"/>
    <property type="project" value="InterPro"/>
</dbReference>
<evidence type="ECO:0000313" key="13">
    <source>
        <dbReference type="EMBL" id="KZM21655.1"/>
    </source>
</evidence>
<evidence type="ECO:0000256" key="10">
    <source>
        <dbReference type="ARBA" id="ARBA00047821"/>
    </source>
</evidence>
<evidence type="ECO:0000256" key="1">
    <source>
        <dbReference type="ARBA" id="ARBA00004123"/>
    </source>
</evidence>
<dbReference type="STRING" id="5454.A0A163BAD9"/>
<keyword evidence="14" id="KW-1185">Reference proteome</keyword>
<dbReference type="EC" id="2.3.1.257" evidence="4"/>
<dbReference type="InterPro" id="IPR039949">
    <property type="entry name" value="NAA40"/>
</dbReference>
<dbReference type="OrthoDB" id="424551at2759"/>
<evidence type="ECO:0000256" key="7">
    <source>
        <dbReference type="ARBA" id="ARBA00022679"/>
    </source>
</evidence>
<name>A0A163BAD9_DIDRA</name>
<keyword evidence="6" id="KW-0963">Cytoplasm</keyword>
<evidence type="ECO:0000256" key="9">
    <source>
        <dbReference type="ARBA" id="ARBA00023315"/>
    </source>
</evidence>
<dbReference type="GO" id="GO:1990189">
    <property type="term" value="F:protein N-terminal-serine acetyltransferase activity"/>
    <property type="evidence" value="ECO:0007669"/>
    <property type="project" value="UniProtKB-EC"/>
</dbReference>
<organism evidence="13 14">
    <name type="scientific">Didymella rabiei</name>
    <name type="common">Chickpea ascochyta blight fungus</name>
    <name type="synonym">Mycosphaerella rabiei</name>
    <dbReference type="NCBI Taxonomy" id="5454"/>
    <lineage>
        <taxon>Eukaryota</taxon>
        <taxon>Fungi</taxon>
        <taxon>Dikarya</taxon>
        <taxon>Ascomycota</taxon>
        <taxon>Pezizomycotina</taxon>
        <taxon>Dothideomycetes</taxon>
        <taxon>Pleosporomycetidae</taxon>
        <taxon>Pleosporales</taxon>
        <taxon>Pleosporineae</taxon>
        <taxon>Didymellaceae</taxon>
        <taxon>Ascochyta</taxon>
    </lineage>
</organism>
<evidence type="ECO:0000313" key="14">
    <source>
        <dbReference type="Proteomes" id="UP000076837"/>
    </source>
</evidence>
<dbReference type="InterPro" id="IPR000182">
    <property type="entry name" value="GNAT_dom"/>
</dbReference>
<evidence type="ECO:0000256" key="6">
    <source>
        <dbReference type="ARBA" id="ARBA00022490"/>
    </source>
</evidence>